<organism evidence="1 2">
    <name type="scientific">Vibrio harveyi</name>
    <name type="common">Beneckea harveyi</name>
    <dbReference type="NCBI Taxonomy" id="669"/>
    <lineage>
        <taxon>Bacteria</taxon>
        <taxon>Pseudomonadati</taxon>
        <taxon>Pseudomonadota</taxon>
        <taxon>Gammaproteobacteria</taxon>
        <taxon>Vibrionales</taxon>
        <taxon>Vibrionaceae</taxon>
        <taxon>Vibrio</taxon>
    </lineage>
</organism>
<dbReference type="EMBL" id="AJSR01002244">
    <property type="protein sequence ID" value="EKM29084.1"/>
    <property type="molecule type" value="Genomic_DNA"/>
</dbReference>
<accession>A0A454CRS1</accession>
<dbReference type="AlphaFoldDB" id="A0A454CRS1"/>
<comment type="caution">
    <text evidence="1">The sequence shown here is derived from an EMBL/GenBank/DDBJ whole genome shotgun (WGS) entry which is preliminary data.</text>
</comment>
<keyword evidence="1" id="KW-0966">Cell projection</keyword>
<feature type="non-terminal residue" evidence="1">
    <location>
        <position position="1"/>
    </location>
</feature>
<keyword evidence="1" id="KW-0969">Cilium</keyword>
<proteinExistence type="predicted"/>
<dbReference type="Proteomes" id="UP000008367">
    <property type="component" value="Unassembled WGS sequence"/>
</dbReference>
<gene>
    <name evidence="1" type="ORF">VCHENC02_5076A</name>
</gene>
<protein>
    <submittedName>
        <fullName evidence="1">54K polar flagellar sheath A domain protein</fullName>
    </submittedName>
</protein>
<evidence type="ECO:0000313" key="2">
    <source>
        <dbReference type="Proteomes" id="UP000008367"/>
    </source>
</evidence>
<sequence>QVAKESKPAYSIDSLDVRAIGSKMESTVVLQYADAAKTELHQYGIRDWSSESPLPLVGMTGSSPILNPTSFKYDTLDISVLVGDYNYEVAE</sequence>
<keyword evidence="1" id="KW-0282">Flagellum</keyword>
<reference evidence="1 2" key="1">
    <citation type="submission" date="2012-10" db="EMBL/GenBank/DDBJ databases">
        <title>Genome sequence of Vibrio Cholerae HENC-02.</title>
        <authorList>
            <person name="Eppinger M."/>
            <person name="Hasan N.A."/>
            <person name="Sengamalay N."/>
            <person name="Hine E."/>
            <person name="Su Q."/>
            <person name="Daugherty S.C."/>
            <person name="Young S."/>
            <person name="Sadzewicz L."/>
            <person name="Tallon L."/>
            <person name="Cebula T.A."/>
            <person name="Ravel J."/>
            <person name="Colwell R.R."/>
        </authorList>
    </citation>
    <scope>NUCLEOTIDE SEQUENCE [LARGE SCALE GENOMIC DNA]</scope>
    <source>
        <strain evidence="1 2">HENC-02</strain>
    </source>
</reference>
<feature type="non-terminal residue" evidence="1">
    <location>
        <position position="91"/>
    </location>
</feature>
<name>A0A454CRS1_VIBHA</name>
<evidence type="ECO:0000313" key="1">
    <source>
        <dbReference type="EMBL" id="EKM29084.1"/>
    </source>
</evidence>